<evidence type="ECO:0000256" key="2">
    <source>
        <dbReference type="ARBA" id="ARBA00022741"/>
    </source>
</evidence>
<comment type="caution">
    <text evidence="7">The sequence shown here is derived from an EMBL/GenBank/DDBJ whole genome shotgun (WGS) entry which is preliminary data.</text>
</comment>
<dbReference type="InterPro" id="IPR025662">
    <property type="entry name" value="Sigma_54_int_dom_ATP-bd_1"/>
</dbReference>
<keyword evidence="1" id="KW-0808">Transferase</keyword>
<dbReference type="SUPFAM" id="SSF53062">
    <property type="entry name" value="PTS system fructose IIA component-like"/>
    <property type="match status" value="1"/>
</dbReference>
<keyword evidence="3" id="KW-0067">ATP-binding</keyword>
<dbReference type="GO" id="GO:0016740">
    <property type="term" value="F:transferase activity"/>
    <property type="evidence" value="ECO:0007669"/>
    <property type="project" value="UniProtKB-KW"/>
</dbReference>
<dbReference type="STRING" id="1862672.BO225_06560"/>
<keyword evidence="2" id="KW-0547">Nucleotide-binding</keyword>
<dbReference type="Gene3D" id="1.10.1790.10">
    <property type="entry name" value="PRD domain"/>
    <property type="match status" value="1"/>
</dbReference>
<dbReference type="PANTHER" id="PTHR32071:SF38">
    <property type="entry name" value="PSP OPERON TRANSCRIPTIONAL ACTIVATOR"/>
    <property type="match status" value="1"/>
</dbReference>
<protein>
    <submittedName>
        <fullName evidence="7">Uncharacterized protein</fullName>
    </submittedName>
</protein>
<name>A0A1U7NMA8_9FIRM</name>
<dbReference type="CDD" id="cd00009">
    <property type="entry name" value="AAA"/>
    <property type="match status" value="1"/>
</dbReference>
<dbReference type="GO" id="GO:0005524">
    <property type="term" value="F:ATP binding"/>
    <property type="evidence" value="ECO:0007669"/>
    <property type="project" value="UniProtKB-KW"/>
</dbReference>
<sequence>MKDTLYKMIHAWTSAERFDELTIASLSSALSLPKNKITFFMQDLIKDGKIVRIEEKPLRFMSKKALEELYGTPVNTDKIPRFDAWLASVQKEPMDFEKLVGYDGSLASLVEQCKATISYPPSGLPLMLTGETGTGKSFIAQLTFEYAKNHSLLKPEGRFVSINCSEYANNPELLSANLFGYVKGAFTGANQDTPGLLELADGGVLFLDEVHNLKGECQEKLFQFMDQALYHRMGDNKTWYSSQVRLIFATTEDPNQVLLKTLQRRIPMHLKVPTLLQRGSLEKIQMIYMLFKKEEQRLKKRIKLSPSFFQLLLSYPFPENIGGLKSTIQACCVQALFQIDEKDEMMIEAHNLPATILEHASIDTLLKIQDSDWIYIDELDRNFKNEYSTTLLEQNAIHKLAQTEDFREDALHIANALFQSSNSNKASAFENAAFTLVEKITQHYHMAVLKQESDSFQHQLLSILSLPLKTRIALENKKQEMETILGRFKNEDFRIYSAVLEIQETLKNTLNISMEPIQNVLLGLLFLKTFPTQSIPKRMGILLAHGPSSASSIAICVNEWLEQHVFDAIDMPYFMSQEQCIEQLNTYLKKMEGIEELFLLVDLGSLEEVWKGLKIKNVNIGIINTLHLKMALSIGQDLLSSKSMEDILEKAKQETRASYRIEYNREKKKLIICSCASGMGVAEKLKSVIVDSLPSESSIEVLSYDYNSLLQNGIHNPNFENYEVLCVVGTLNPNIKHLHFIALDDLILQESNNSLDQYLEPYFSNTKLEEFKKNIIKNFSLSNIMNALTILNPTKLLEHVADAIDRLQKEMHLSLSNNTCFGLYVHVSCLVERLVMNRGIESYQDIGGFQTEQKNFIERVKRSFSDVEAFYGVQIPVEEIGYMFDYVKNDKNYQKCV</sequence>
<feature type="domain" description="Sigma-54 factor interaction" evidence="4">
    <location>
        <begin position="99"/>
        <end position="333"/>
    </location>
</feature>
<proteinExistence type="predicted"/>
<dbReference type="GO" id="GO:0009401">
    <property type="term" value="P:phosphoenolpyruvate-dependent sugar phosphotransferase system"/>
    <property type="evidence" value="ECO:0007669"/>
    <property type="project" value="InterPro"/>
</dbReference>
<evidence type="ECO:0000259" key="4">
    <source>
        <dbReference type="PROSITE" id="PS50045"/>
    </source>
</evidence>
<dbReference type="PROSITE" id="PS50045">
    <property type="entry name" value="SIGMA54_INTERACT_4"/>
    <property type="match status" value="1"/>
</dbReference>
<dbReference type="GeneID" id="78275604"/>
<dbReference type="PROSITE" id="PS00675">
    <property type="entry name" value="SIGMA54_INTERACT_1"/>
    <property type="match status" value="1"/>
</dbReference>
<dbReference type="Gene3D" id="3.40.50.300">
    <property type="entry name" value="P-loop containing nucleotide triphosphate hydrolases"/>
    <property type="match status" value="1"/>
</dbReference>
<dbReference type="PROSITE" id="PS51372">
    <property type="entry name" value="PRD_2"/>
    <property type="match status" value="1"/>
</dbReference>
<dbReference type="Pfam" id="PF00874">
    <property type="entry name" value="PRD"/>
    <property type="match status" value="1"/>
</dbReference>
<evidence type="ECO:0000256" key="3">
    <source>
        <dbReference type="ARBA" id="ARBA00022840"/>
    </source>
</evidence>
<feature type="domain" description="PTS EIIA type-4" evidence="5">
    <location>
        <begin position="537"/>
        <end position="659"/>
    </location>
</feature>
<evidence type="ECO:0000259" key="6">
    <source>
        <dbReference type="PROSITE" id="PS51372"/>
    </source>
</evidence>
<feature type="domain" description="PRD" evidence="6">
    <location>
        <begin position="791"/>
        <end position="897"/>
    </location>
</feature>
<dbReference type="Proteomes" id="UP000186705">
    <property type="component" value="Unassembled WGS sequence"/>
</dbReference>
<gene>
    <name evidence="7" type="ORF">BO225_06560</name>
</gene>
<dbReference type="GO" id="GO:0016020">
    <property type="term" value="C:membrane"/>
    <property type="evidence" value="ECO:0007669"/>
    <property type="project" value="InterPro"/>
</dbReference>
<keyword evidence="8" id="KW-1185">Reference proteome</keyword>
<evidence type="ECO:0000313" key="8">
    <source>
        <dbReference type="Proteomes" id="UP000186705"/>
    </source>
</evidence>
<dbReference type="AlphaFoldDB" id="A0A1U7NMA8"/>
<dbReference type="RefSeq" id="WP_076341474.1">
    <property type="nucleotide sequence ID" value="NZ_JBGNFS010000009.1"/>
</dbReference>
<organism evidence="7 8">
    <name type="scientific">Dubosiella newyorkensis</name>
    <dbReference type="NCBI Taxonomy" id="1862672"/>
    <lineage>
        <taxon>Bacteria</taxon>
        <taxon>Bacillati</taxon>
        <taxon>Bacillota</taxon>
        <taxon>Erysipelotrichia</taxon>
        <taxon>Erysipelotrichales</taxon>
        <taxon>Erysipelotrichaceae</taxon>
        <taxon>Dubosiella</taxon>
    </lineage>
</organism>
<dbReference type="OrthoDB" id="9765164at2"/>
<dbReference type="InterPro" id="IPR027417">
    <property type="entry name" value="P-loop_NTPase"/>
</dbReference>
<reference evidence="7 8" key="1">
    <citation type="submission" date="2016-11" db="EMBL/GenBank/DDBJ databases">
        <title>Description of two novel members of the family Erysipelotrichaceae: Ileibacterium lipovorans gen. nov., sp. nov. and Dubosiella newyorkensis, gen. nov., sp. nov.</title>
        <authorList>
            <person name="Cox L.M."/>
            <person name="Sohn J."/>
            <person name="Tyrrell K.L."/>
            <person name="Citron D.M."/>
            <person name="Lawson P.A."/>
            <person name="Patel N.B."/>
            <person name="Iizumi T."/>
            <person name="Perez-Perez G.I."/>
            <person name="Goldstein E.J."/>
            <person name="Blaser M.J."/>
        </authorList>
    </citation>
    <scope>NUCLEOTIDE SEQUENCE [LARGE SCALE GENOMIC DNA]</scope>
    <source>
        <strain evidence="7 8">NYU-BL-A4</strain>
    </source>
</reference>
<dbReference type="GO" id="GO:0006355">
    <property type="term" value="P:regulation of DNA-templated transcription"/>
    <property type="evidence" value="ECO:0007669"/>
    <property type="project" value="InterPro"/>
</dbReference>
<dbReference type="InterPro" id="IPR002078">
    <property type="entry name" value="Sigma_54_int"/>
</dbReference>
<dbReference type="Gene3D" id="3.40.50.510">
    <property type="entry name" value="Phosphotransferase system, mannose-type IIA component"/>
    <property type="match status" value="1"/>
</dbReference>
<accession>A0A1U7NMA8</accession>
<dbReference type="InterPro" id="IPR003593">
    <property type="entry name" value="AAA+_ATPase"/>
</dbReference>
<dbReference type="SMART" id="SM00382">
    <property type="entry name" value="AAA"/>
    <property type="match status" value="1"/>
</dbReference>
<evidence type="ECO:0000259" key="5">
    <source>
        <dbReference type="PROSITE" id="PS51096"/>
    </source>
</evidence>
<dbReference type="InterPro" id="IPR036662">
    <property type="entry name" value="PTS_EIIA_man-typ_sf"/>
</dbReference>
<dbReference type="PROSITE" id="PS51096">
    <property type="entry name" value="PTS_EIIA_TYPE_4"/>
    <property type="match status" value="1"/>
</dbReference>
<dbReference type="Pfam" id="PF00158">
    <property type="entry name" value="Sigma54_activat"/>
    <property type="match status" value="1"/>
</dbReference>
<dbReference type="EMBL" id="MPKA01000066">
    <property type="protein sequence ID" value="OLU46304.1"/>
    <property type="molecule type" value="Genomic_DNA"/>
</dbReference>
<dbReference type="InterPro" id="IPR036634">
    <property type="entry name" value="PRD_sf"/>
</dbReference>
<evidence type="ECO:0000313" key="7">
    <source>
        <dbReference type="EMBL" id="OLU46304.1"/>
    </source>
</evidence>
<dbReference type="PANTHER" id="PTHR32071">
    <property type="entry name" value="TRANSCRIPTIONAL REGULATORY PROTEIN"/>
    <property type="match status" value="1"/>
</dbReference>
<dbReference type="SUPFAM" id="SSF63520">
    <property type="entry name" value="PTS-regulatory domain, PRD"/>
    <property type="match status" value="1"/>
</dbReference>
<evidence type="ECO:0000256" key="1">
    <source>
        <dbReference type="ARBA" id="ARBA00022679"/>
    </source>
</evidence>
<dbReference type="InterPro" id="IPR011608">
    <property type="entry name" value="PRD"/>
</dbReference>
<dbReference type="SUPFAM" id="SSF52540">
    <property type="entry name" value="P-loop containing nucleoside triphosphate hydrolases"/>
    <property type="match status" value="1"/>
</dbReference>
<dbReference type="InterPro" id="IPR004701">
    <property type="entry name" value="PTS_EIIA_man-typ"/>
</dbReference>